<evidence type="ECO:0000256" key="6">
    <source>
        <dbReference type="SAM" id="SignalP"/>
    </source>
</evidence>
<accession>A0A845A271</accession>
<sequence length="285" mass="30477">MTTRIAVLFAGIASLGAVSAASAQDVTYSDDPVVFEADVAPDPYGYDGRYQGDWDGQWVNSERYEGEWEGTYHADAHDGRGAYRDPRDLPASPDGRLGYTLMEREAWLSDCRLLMSGGSGYYDGGYDDERYYGRRNRNGAVAGGLLGAVAGGVIGNRVADGNRTAGTLIGAGLGGLAGAAVGSAIDSDGDGYHSRDEMWADRYCDAYLRRYEVSGSAGYGQQMMLVPVASHGTRGHRHGSDCRTVVTEEIIGIEEAAPAPRPRARRVVRRPVQEAGKLTPIEPGS</sequence>
<evidence type="ECO:0000313" key="9">
    <source>
        <dbReference type="Proteomes" id="UP000460626"/>
    </source>
</evidence>
<dbReference type="Proteomes" id="UP000460626">
    <property type="component" value="Unassembled WGS sequence"/>
</dbReference>
<comment type="subcellular location">
    <subcellularLocation>
        <location evidence="1">Cell outer membrane</location>
        <topology evidence="1">Lipid-anchor</topology>
    </subcellularLocation>
</comment>
<feature type="domain" description="Glycine zipper 2TM" evidence="7">
    <location>
        <begin position="142"/>
        <end position="182"/>
    </location>
</feature>
<name>A0A845A271_9SPHN</name>
<proteinExistence type="inferred from homology"/>
<dbReference type="OrthoDB" id="7410331at2"/>
<gene>
    <name evidence="8" type="ORF">GRI62_13700</name>
</gene>
<dbReference type="RefSeq" id="WP_131451269.1">
    <property type="nucleotide sequence ID" value="NZ_BMJK01000001.1"/>
</dbReference>
<dbReference type="GO" id="GO:0009279">
    <property type="term" value="C:cell outer membrane"/>
    <property type="evidence" value="ECO:0007669"/>
    <property type="project" value="UniProtKB-SubCell"/>
</dbReference>
<protein>
    <recommendedName>
        <fullName evidence="3">17 kDa surface antigen</fullName>
    </recommendedName>
</protein>
<comment type="caution">
    <text evidence="8">The sequence shown here is derived from an EMBL/GenBank/DDBJ whole genome shotgun (WGS) entry which is preliminary data.</text>
</comment>
<dbReference type="Pfam" id="PF05433">
    <property type="entry name" value="Rick_17kDa_Anti"/>
    <property type="match status" value="1"/>
</dbReference>
<organism evidence="8 9">
    <name type="scientific">Aurantiacibacter arachoides</name>
    <dbReference type="NCBI Taxonomy" id="1850444"/>
    <lineage>
        <taxon>Bacteria</taxon>
        <taxon>Pseudomonadati</taxon>
        <taxon>Pseudomonadota</taxon>
        <taxon>Alphaproteobacteria</taxon>
        <taxon>Sphingomonadales</taxon>
        <taxon>Erythrobacteraceae</taxon>
        <taxon>Aurantiacibacter</taxon>
    </lineage>
</organism>
<keyword evidence="4" id="KW-0449">Lipoprotein</keyword>
<feature type="chain" id="PRO_5033035544" description="17 kDa surface antigen" evidence="6">
    <location>
        <begin position="24"/>
        <end position="285"/>
    </location>
</feature>
<evidence type="ECO:0000256" key="2">
    <source>
        <dbReference type="ARBA" id="ARBA00008681"/>
    </source>
</evidence>
<dbReference type="AlphaFoldDB" id="A0A845A271"/>
<keyword evidence="6" id="KW-0732">Signal</keyword>
<comment type="similarity">
    <text evidence="2">Belongs to the rickettsiale 17 kDa surface antigen family.</text>
</comment>
<reference evidence="8 9" key="1">
    <citation type="submission" date="2019-12" db="EMBL/GenBank/DDBJ databases">
        <title>Genomic-based taxomic classification of the family Erythrobacteraceae.</title>
        <authorList>
            <person name="Xu L."/>
        </authorList>
    </citation>
    <scope>NUCLEOTIDE SEQUENCE [LARGE SCALE GENOMIC DNA]</scope>
    <source>
        <strain evidence="8 9">RC4-10-4</strain>
    </source>
</reference>
<feature type="signal peptide" evidence="6">
    <location>
        <begin position="1"/>
        <end position="23"/>
    </location>
</feature>
<feature type="region of interest" description="Disordered" evidence="5">
    <location>
        <begin position="261"/>
        <end position="285"/>
    </location>
</feature>
<evidence type="ECO:0000256" key="4">
    <source>
        <dbReference type="ARBA" id="ARBA00023288"/>
    </source>
</evidence>
<evidence type="ECO:0000256" key="5">
    <source>
        <dbReference type="SAM" id="MobiDB-lite"/>
    </source>
</evidence>
<evidence type="ECO:0000256" key="1">
    <source>
        <dbReference type="ARBA" id="ARBA00004459"/>
    </source>
</evidence>
<evidence type="ECO:0000259" key="7">
    <source>
        <dbReference type="Pfam" id="PF05433"/>
    </source>
</evidence>
<keyword evidence="9" id="KW-1185">Reference proteome</keyword>
<evidence type="ECO:0000313" key="8">
    <source>
        <dbReference type="EMBL" id="MXO94653.1"/>
    </source>
</evidence>
<dbReference type="EMBL" id="WTYH01000001">
    <property type="protein sequence ID" value="MXO94653.1"/>
    <property type="molecule type" value="Genomic_DNA"/>
</dbReference>
<evidence type="ECO:0000256" key="3">
    <source>
        <dbReference type="ARBA" id="ARBA00015281"/>
    </source>
</evidence>
<dbReference type="InterPro" id="IPR008816">
    <property type="entry name" value="Gly_zipper_2TM_dom"/>
</dbReference>